<dbReference type="Proteomes" id="UP001189429">
    <property type="component" value="Unassembled WGS sequence"/>
</dbReference>
<feature type="region of interest" description="Disordered" evidence="1">
    <location>
        <begin position="53"/>
        <end position="175"/>
    </location>
</feature>
<evidence type="ECO:0000313" key="3">
    <source>
        <dbReference type="Proteomes" id="UP001189429"/>
    </source>
</evidence>
<evidence type="ECO:0000256" key="1">
    <source>
        <dbReference type="SAM" id="MobiDB-lite"/>
    </source>
</evidence>
<accession>A0ABN9TFH5</accession>
<reference evidence="2" key="1">
    <citation type="submission" date="2023-10" db="EMBL/GenBank/DDBJ databases">
        <authorList>
            <person name="Chen Y."/>
            <person name="Shah S."/>
            <person name="Dougan E. K."/>
            <person name="Thang M."/>
            <person name="Chan C."/>
        </authorList>
    </citation>
    <scope>NUCLEOTIDE SEQUENCE [LARGE SCALE GENOMIC DNA]</scope>
</reference>
<keyword evidence="3" id="KW-1185">Reference proteome</keyword>
<protein>
    <submittedName>
        <fullName evidence="2">Uncharacterized protein</fullName>
    </submittedName>
</protein>
<organism evidence="2 3">
    <name type="scientific">Prorocentrum cordatum</name>
    <dbReference type="NCBI Taxonomy" id="2364126"/>
    <lineage>
        <taxon>Eukaryota</taxon>
        <taxon>Sar</taxon>
        <taxon>Alveolata</taxon>
        <taxon>Dinophyceae</taxon>
        <taxon>Prorocentrales</taxon>
        <taxon>Prorocentraceae</taxon>
        <taxon>Prorocentrum</taxon>
    </lineage>
</organism>
<dbReference type="EMBL" id="CAUYUJ010014674">
    <property type="protein sequence ID" value="CAK0844563.1"/>
    <property type="molecule type" value="Genomic_DNA"/>
</dbReference>
<sequence length="175" mass="17144">MLAMPRVEGFMPNFMGTPALALGGADWRLALTVAAAVLLALFGGGHLRGSGGDPGGGADGLGAHPAAQGGQGQGRGWRGGVLPGGRRAEHHGLLPPPPRKGQRGLQQGRAAARPVPPGGRPWPSPSASVAGGGGAGASGCQGEAPGGEQPPPRSASALGGDRPVAWASLGRVRFS</sequence>
<feature type="non-terminal residue" evidence="2">
    <location>
        <position position="175"/>
    </location>
</feature>
<feature type="compositionally biased region" description="Gly residues" evidence="1">
    <location>
        <begin position="130"/>
        <end position="139"/>
    </location>
</feature>
<evidence type="ECO:0000313" key="2">
    <source>
        <dbReference type="EMBL" id="CAK0844563.1"/>
    </source>
</evidence>
<feature type="compositionally biased region" description="Gly residues" evidence="1">
    <location>
        <begin position="69"/>
        <end position="83"/>
    </location>
</feature>
<name>A0ABN9TFH5_9DINO</name>
<gene>
    <name evidence="2" type="ORF">PCOR1329_LOCUS38638</name>
</gene>
<proteinExistence type="predicted"/>
<feature type="compositionally biased region" description="Pro residues" evidence="1">
    <location>
        <begin position="114"/>
        <end position="124"/>
    </location>
</feature>
<comment type="caution">
    <text evidence="2">The sequence shown here is derived from an EMBL/GenBank/DDBJ whole genome shotgun (WGS) entry which is preliminary data.</text>
</comment>